<dbReference type="Proteomes" id="UP000183832">
    <property type="component" value="Unassembled WGS sequence"/>
</dbReference>
<organism evidence="2 3">
    <name type="scientific">Clunio marinus</name>
    <dbReference type="NCBI Taxonomy" id="568069"/>
    <lineage>
        <taxon>Eukaryota</taxon>
        <taxon>Metazoa</taxon>
        <taxon>Ecdysozoa</taxon>
        <taxon>Arthropoda</taxon>
        <taxon>Hexapoda</taxon>
        <taxon>Insecta</taxon>
        <taxon>Pterygota</taxon>
        <taxon>Neoptera</taxon>
        <taxon>Endopterygota</taxon>
        <taxon>Diptera</taxon>
        <taxon>Nematocera</taxon>
        <taxon>Chironomoidea</taxon>
        <taxon>Chironomidae</taxon>
        <taxon>Clunio</taxon>
    </lineage>
</organism>
<feature type="signal peptide" evidence="1">
    <location>
        <begin position="1"/>
        <end position="22"/>
    </location>
</feature>
<name>A0A1J1I9M7_9DIPT</name>
<proteinExistence type="predicted"/>
<protein>
    <submittedName>
        <fullName evidence="2">CLUMA_CG008615, isoform A</fullName>
    </submittedName>
</protein>
<keyword evidence="1" id="KW-0732">Signal</keyword>
<dbReference type="AlphaFoldDB" id="A0A1J1I9M7"/>
<gene>
    <name evidence="2" type="ORF">CLUMA_CG008615</name>
</gene>
<dbReference type="EMBL" id="CVRI01000040">
    <property type="protein sequence ID" value="CRK95137.1"/>
    <property type="molecule type" value="Genomic_DNA"/>
</dbReference>
<sequence>MMKSLTIVLIIFIGFQFHQVNTLDDELLSFIPILLDAQEIVLTDYRTLLDSANNEIDFMIRNQHSRSISRIGFVTQEMKDIRNEIVNEIRQREIESGRNESTCISEVEESLQDASLVGGDMVTHVANQWRSQNDQLFELIIYPTINELEVIISLFEINLLNYFANVNSVTQMYYLLLFYQTEIQTFFDIFEYFVFYIYIDMIIYDLYTTEINKILFVELNEGLAEFREASDLIRNSLAESYLTSEA</sequence>
<evidence type="ECO:0000313" key="3">
    <source>
        <dbReference type="Proteomes" id="UP000183832"/>
    </source>
</evidence>
<reference evidence="2 3" key="1">
    <citation type="submission" date="2015-04" db="EMBL/GenBank/DDBJ databases">
        <authorList>
            <person name="Syromyatnikov M.Y."/>
            <person name="Popov V.N."/>
        </authorList>
    </citation>
    <scope>NUCLEOTIDE SEQUENCE [LARGE SCALE GENOMIC DNA]</scope>
</reference>
<keyword evidence="3" id="KW-1185">Reference proteome</keyword>
<feature type="chain" id="PRO_5012814290" evidence="1">
    <location>
        <begin position="23"/>
        <end position="246"/>
    </location>
</feature>
<evidence type="ECO:0000256" key="1">
    <source>
        <dbReference type="SAM" id="SignalP"/>
    </source>
</evidence>
<evidence type="ECO:0000313" key="2">
    <source>
        <dbReference type="EMBL" id="CRK95137.1"/>
    </source>
</evidence>
<accession>A0A1J1I9M7</accession>